<dbReference type="InterPro" id="IPR047187">
    <property type="entry name" value="SF1_C_Upf1"/>
</dbReference>
<keyword evidence="4" id="KW-0067">ATP-binding</keyword>
<dbReference type="KEGG" id="crq:GCK72_015079"/>
<dbReference type="Pfam" id="PF13087">
    <property type="entry name" value="AAA_12"/>
    <property type="match status" value="1"/>
</dbReference>
<evidence type="ECO:0000313" key="6">
    <source>
        <dbReference type="EMBL" id="KAF1758620.1"/>
    </source>
</evidence>
<proteinExistence type="predicted"/>
<protein>
    <recommendedName>
        <fullName evidence="5">DNA2/NAM7 helicase-like C-terminal domain-containing protein</fullName>
    </recommendedName>
</protein>
<evidence type="ECO:0000256" key="2">
    <source>
        <dbReference type="ARBA" id="ARBA00022801"/>
    </source>
</evidence>
<keyword evidence="3" id="KW-0347">Helicase</keyword>
<evidence type="ECO:0000256" key="4">
    <source>
        <dbReference type="ARBA" id="ARBA00022840"/>
    </source>
</evidence>
<evidence type="ECO:0000259" key="5">
    <source>
        <dbReference type="Pfam" id="PF13087"/>
    </source>
</evidence>
<dbReference type="AlphaFoldDB" id="A0A6A5GT57"/>
<keyword evidence="2" id="KW-0378">Hydrolase</keyword>
<accession>A0A6A5GT57</accession>
<dbReference type="GO" id="GO:0005524">
    <property type="term" value="F:ATP binding"/>
    <property type="evidence" value="ECO:0007669"/>
    <property type="project" value="UniProtKB-KW"/>
</dbReference>
<dbReference type="CTD" id="9814533"/>
<gene>
    <name evidence="6" type="ORF">GCK72_015079</name>
</gene>
<dbReference type="CDD" id="cd18808">
    <property type="entry name" value="SF1_C_Upf1"/>
    <property type="match status" value="1"/>
</dbReference>
<comment type="caution">
    <text evidence="6">The sequence shown here is derived from an EMBL/GenBank/DDBJ whole genome shotgun (WGS) entry which is preliminary data.</text>
</comment>
<dbReference type="RefSeq" id="XP_053585388.1">
    <property type="nucleotide sequence ID" value="XM_053730616.1"/>
</dbReference>
<evidence type="ECO:0000256" key="3">
    <source>
        <dbReference type="ARBA" id="ARBA00022806"/>
    </source>
</evidence>
<evidence type="ECO:0000256" key="1">
    <source>
        <dbReference type="ARBA" id="ARBA00022741"/>
    </source>
</evidence>
<dbReference type="PANTHER" id="PTHR43788:SF8">
    <property type="entry name" value="DNA-BINDING PROTEIN SMUBP-2"/>
    <property type="match status" value="1"/>
</dbReference>
<dbReference type="InterPro" id="IPR027417">
    <property type="entry name" value="P-loop_NTPase"/>
</dbReference>
<dbReference type="GO" id="GO:0016787">
    <property type="term" value="F:hydrolase activity"/>
    <property type="evidence" value="ECO:0007669"/>
    <property type="project" value="UniProtKB-KW"/>
</dbReference>
<dbReference type="GO" id="GO:0043139">
    <property type="term" value="F:5'-3' DNA helicase activity"/>
    <property type="evidence" value="ECO:0007669"/>
    <property type="project" value="TreeGrafter"/>
</dbReference>
<name>A0A6A5GT57_CAERE</name>
<sequence>MSQLREHLDPLRRFSSCYGSTDRSNNTAIVPTIDSVFNFRDNWKSPQQTTQKLKRASAKRNEWMEVTSPRWIKDDGSSLYVIVHTSTNCAIGSPLCVETGLYDGYEHLRNVSFNSTSMDVMNGNVRGKSEGPLSFASQLMFGDLIGVLKTGFVELLDWKTKQPTGQRVHVALEYYVVQREIEYGVALAVRTSQGFDLYKSFGDQSLPPCSIPENIFLSKLNTPSHLPEEFGAMLKTTQSKQVSNLPDVFLVYAELFMPHRKCHRLANSFKAASSTSSQLLTDIAKLTSEDVANYLPYSPTPHVVTAKLLDPLHVCLQSPTRSIAMHALKALRSAKRQSGSSNFQDCRLIDTSVSGWQLAENGSLYLEVSVTAAISPAVFGVGTIVKLLAILNEPVIGKIVKLFVTNDVKTLTILINKTCGMNEEVSDEFEDNMEEKMSIEWKALVRIVTETGKCIPMLKLDFKNTFDTLMSGEKRLVRTELGDYLMKGLVDTSHSMYYGFPSPNLKPRVPSERLYGSDTSTSETLSTYQIVPFTRCLNRNPSHEELVFYQAILDPNIMVHLHESPVGSGKTTVLAAAVKARLMVQKSCRVALTAMTNSAVVALLTVFEFPTLFTSKDVSKEDVRPLVVQAKNWKTANGIPTHPFDWKEIIKKCFSHQLQNFDMTTVSDEAYSTNIKSMFVYLRNNTIIALAALLGKEKYDYLSKLKCRELNKKELVKYFFDSYKPNLLFSTMDSLVNFTTYLPADCMPSLIAIDESTMIQPSDLTLFASKMQSMSFESIEFVLVGDHKQLNPYNSVASLSPLTVSPNVMLMNYDAMVTRFTVVHRCHPDATELISKVFYGGFLVSGKDIQQTYIQHNLTGITFRKPKVKAYSYVPNATSSAAVAQSRCNSSEAHFVVEYAKKLIYLNGIKPSQISVITPYTAQAELLEKLLPQGIICSTCRRYQGLENDIVLLSCCHTGGKLETHHNVGMEGDLFLEGFQVQASENGKSNFKLIDDDSLILVSLTRSKHFTTIFGNDQFLRSIPRWKSILELILA</sequence>
<reference evidence="6 7" key="1">
    <citation type="submission" date="2019-12" db="EMBL/GenBank/DDBJ databases">
        <title>Chromosome-level assembly of the Caenorhabditis remanei genome.</title>
        <authorList>
            <person name="Teterina A.A."/>
            <person name="Willis J.H."/>
            <person name="Phillips P.C."/>
        </authorList>
    </citation>
    <scope>NUCLEOTIDE SEQUENCE [LARGE SCALE GENOMIC DNA]</scope>
    <source>
        <strain evidence="6 7">PX506</strain>
        <tissue evidence="6">Whole organism</tissue>
    </source>
</reference>
<dbReference type="SUPFAM" id="SSF52540">
    <property type="entry name" value="P-loop containing nucleoside triphosphate hydrolases"/>
    <property type="match status" value="1"/>
</dbReference>
<dbReference type="EMBL" id="WUAV01000004">
    <property type="protein sequence ID" value="KAF1758620.1"/>
    <property type="molecule type" value="Genomic_DNA"/>
</dbReference>
<dbReference type="InterPro" id="IPR050534">
    <property type="entry name" value="Coronavir_polyprotein_1ab"/>
</dbReference>
<dbReference type="Gene3D" id="3.40.50.300">
    <property type="entry name" value="P-loop containing nucleotide triphosphate hydrolases"/>
    <property type="match status" value="2"/>
</dbReference>
<keyword evidence="1" id="KW-0547">Nucleotide-binding</keyword>
<evidence type="ECO:0000313" key="7">
    <source>
        <dbReference type="Proteomes" id="UP000483820"/>
    </source>
</evidence>
<organism evidence="6 7">
    <name type="scientific">Caenorhabditis remanei</name>
    <name type="common">Caenorhabditis vulgaris</name>
    <dbReference type="NCBI Taxonomy" id="31234"/>
    <lineage>
        <taxon>Eukaryota</taxon>
        <taxon>Metazoa</taxon>
        <taxon>Ecdysozoa</taxon>
        <taxon>Nematoda</taxon>
        <taxon>Chromadorea</taxon>
        <taxon>Rhabditida</taxon>
        <taxon>Rhabditina</taxon>
        <taxon>Rhabditomorpha</taxon>
        <taxon>Rhabditoidea</taxon>
        <taxon>Rhabditidae</taxon>
        <taxon>Peloderinae</taxon>
        <taxon>Caenorhabditis</taxon>
    </lineage>
</organism>
<dbReference type="InterPro" id="IPR041679">
    <property type="entry name" value="DNA2/NAM7-like_C"/>
</dbReference>
<feature type="domain" description="DNA2/NAM7 helicase-like C-terminal" evidence="5">
    <location>
        <begin position="814"/>
        <end position="1017"/>
    </location>
</feature>
<dbReference type="Proteomes" id="UP000483820">
    <property type="component" value="Chromosome IV"/>
</dbReference>
<dbReference type="PANTHER" id="PTHR43788">
    <property type="entry name" value="DNA2/NAM7 HELICASE FAMILY MEMBER"/>
    <property type="match status" value="1"/>
</dbReference>
<dbReference type="GeneID" id="9814533"/>